<dbReference type="Proteomes" id="UP000034600">
    <property type="component" value="Unassembled WGS sequence"/>
</dbReference>
<evidence type="ECO:0000313" key="2">
    <source>
        <dbReference type="EMBL" id="KKU98609.1"/>
    </source>
</evidence>
<name>A0A0G1UWL5_9BACT</name>
<dbReference type="AlphaFoldDB" id="A0A0G1UWL5"/>
<reference evidence="2 3" key="1">
    <citation type="journal article" date="2015" name="Nature">
        <title>rRNA introns, odd ribosomes, and small enigmatic genomes across a large radiation of phyla.</title>
        <authorList>
            <person name="Brown C.T."/>
            <person name="Hug L.A."/>
            <person name="Thomas B.C."/>
            <person name="Sharon I."/>
            <person name="Castelle C.J."/>
            <person name="Singh A."/>
            <person name="Wilkins M.J."/>
            <person name="Williams K.H."/>
            <person name="Banfield J.F."/>
        </authorList>
    </citation>
    <scope>NUCLEOTIDE SEQUENCE [LARGE SCALE GENOMIC DNA]</scope>
</reference>
<feature type="transmembrane region" description="Helical" evidence="1">
    <location>
        <begin position="12"/>
        <end position="32"/>
    </location>
</feature>
<keyword evidence="1" id="KW-0812">Transmembrane</keyword>
<sequence>MKKQPTFKLNHDLSLILTAIVAVAVLVIIFNFTSLKNYLRG</sequence>
<evidence type="ECO:0000256" key="1">
    <source>
        <dbReference type="SAM" id="Phobius"/>
    </source>
</evidence>
<accession>A0A0G1UWL5</accession>
<gene>
    <name evidence="2" type="ORF">UY32_C0019G0001</name>
</gene>
<keyword evidence="1" id="KW-0472">Membrane</keyword>
<evidence type="ECO:0000313" key="3">
    <source>
        <dbReference type="Proteomes" id="UP000034600"/>
    </source>
</evidence>
<keyword evidence="1" id="KW-1133">Transmembrane helix</keyword>
<comment type="caution">
    <text evidence="2">The sequence shown here is derived from an EMBL/GenBank/DDBJ whole genome shotgun (WGS) entry which is preliminary data.</text>
</comment>
<feature type="non-terminal residue" evidence="2">
    <location>
        <position position="41"/>
    </location>
</feature>
<proteinExistence type="predicted"/>
<dbReference type="EMBL" id="LCPO01000019">
    <property type="protein sequence ID" value="KKU98609.1"/>
    <property type="molecule type" value="Genomic_DNA"/>
</dbReference>
<protein>
    <submittedName>
        <fullName evidence="2">Uncharacterized protein</fullName>
    </submittedName>
</protein>
<organism evidence="2 3">
    <name type="scientific">Candidatus Jorgensenbacteria bacterium GW2011_GWC1_48_8</name>
    <dbReference type="NCBI Taxonomy" id="1618666"/>
    <lineage>
        <taxon>Bacteria</taxon>
        <taxon>Candidatus Joergenseniibacteriota</taxon>
    </lineage>
</organism>